<feature type="compositionally biased region" description="Basic and acidic residues" evidence="1">
    <location>
        <begin position="156"/>
        <end position="166"/>
    </location>
</feature>
<proteinExistence type="predicted"/>
<evidence type="ECO:0000313" key="3">
    <source>
        <dbReference type="Proteomes" id="UP000594638"/>
    </source>
</evidence>
<dbReference type="AlphaFoldDB" id="A0A8S0R3P6"/>
<evidence type="ECO:0000256" key="1">
    <source>
        <dbReference type="SAM" id="MobiDB-lite"/>
    </source>
</evidence>
<comment type="caution">
    <text evidence="2">The sequence shown here is derived from an EMBL/GenBank/DDBJ whole genome shotgun (WGS) entry which is preliminary data.</text>
</comment>
<dbReference type="Gramene" id="OE9A060342T1">
    <property type="protein sequence ID" value="OE9A060342C1"/>
    <property type="gene ID" value="OE9A060342"/>
</dbReference>
<evidence type="ECO:0000313" key="2">
    <source>
        <dbReference type="EMBL" id="CAA2973791.1"/>
    </source>
</evidence>
<protein>
    <submittedName>
        <fullName evidence="2">Uncharacterized protein</fullName>
    </submittedName>
</protein>
<feature type="region of interest" description="Disordered" evidence="1">
    <location>
        <begin position="103"/>
        <end position="175"/>
    </location>
</feature>
<sequence>MDRITFLELEKAFLLSSTSRADRYKISLALIIEEVFNASDSHVATCACNAASHRGRAWTTIYLHPRAVQRLYCACLGHVFKDIIAPQFHTKLLGSGGNVENLMRKSKEEKSNGGGSKDDVESGDSEDERDGEESRGDETGDGNGENSEGGEDDSGDSDREQTRREQMGTFSTPCA</sequence>
<organism evidence="2 3">
    <name type="scientific">Olea europaea subsp. europaea</name>
    <dbReference type="NCBI Taxonomy" id="158383"/>
    <lineage>
        <taxon>Eukaryota</taxon>
        <taxon>Viridiplantae</taxon>
        <taxon>Streptophyta</taxon>
        <taxon>Embryophyta</taxon>
        <taxon>Tracheophyta</taxon>
        <taxon>Spermatophyta</taxon>
        <taxon>Magnoliopsida</taxon>
        <taxon>eudicotyledons</taxon>
        <taxon>Gunneridae</taxon>
        <taxon>Pentapetalae</taxon>
        <taxon>asterids</taxon>
        <taxon>lamiids</taxon>
        <taxon>Lamiales</taxon>
        <taxon>Oleaceae</taxon>
        <taxon>Oleeae</taxon>
        <taxon>Olea</taxon>
    </lineage>
</organism>
<feature type="compositionally biased region" description="Acidic residues" evidence="1">
    <location>
        <begin position="121"/>
        <end position="131"/>
    </location>
</feature>
<dbReference type="OrthoDB" id="1930729at2759"/>
<dbReference type="EMBL" id="CACTIH010002126">
    <property type="protein sequence ID" value="CAA2973791.1"/>
    <property type="molecule type" value="Genomic_DNA"/>
</dbReference>
<feature type="compositionally biased region" description="Basic and acidic residues" evidence="1">
    <location>
        <begin position="103"/>
        <end position="120"/>
    </location>
</feature>
<name>A0A8S0R3P6_OLEEU</name>
<accession>A0A8S0R3P6</accession>
<reference evidence="2 3" key="1">
    <citation type="submission" date="2019-12" db="EMBL/GenBank/DDBJ databases">
        <authorList>
            <person name="Alioto T."/>
            <person name="Alioto T."/>
            <person name="Gomez Garrido J."/>
        </authorList>
    </citation>
    <scope>NUCLEOTIDE SEQUENCE [LARGE SCALE GENOMIC DNA]</scope>
</reference>
<keyword evidence="3" id="KW-1185">Reference proteome</keyword>
<gene>
    <name evidence="2" type="ORF">OLEA9_A060342</name>
</gene>
<dbReference type="Proteomes" id="UP000594638">
    <property type="component" value="Unassembled WGS sequence"/>
</dbReference>